<dbReference type="Gene3D" id="3.30.2350.10">
    <property type="entry name" value="Pseudouridine synthase"/>
    <property type="match status" value="1"/>
</dbReference>
<feature type="domain" description="tRNA pseudouridylate synthase B C-terminal" evidence="7">
    <location>
        <begin position="172"/>
        <end position="232"/>
    </location>
</feature>
<proteinExistence type="inferred from homology"/>
<dbReference type="InterPro" id="IPR036974">
    <property type="entry name" value="PUA_sf"/>
</dbReference>
<comment type="similarity">
    <text evidence="2 5">Belongs to the pseudouridine synthase TruB family. Type 1 subfamily.</text>
</comment>
<dbReference type="HAMAP" id="MF_01080">
    <property type="entry name" value="TruB_bact"/>
    <property type="match status" value="1"/>
</dbReference>
<evidence type="ECO:0000256" key="5">
    <source>
        <dbReference type="HAMAP-Rule" id="MF_01080"/>
    </source>
</evidence>
<evidence type="ECO:0000256" key="4">
    <source>
        <dbReference type="ARBA" id="ARBA00023235"/>
    </source>
</evidence>
<evidence type="ECO:0000259" key="7">
    <source>
        <dbReference type="Pfam" id="PF16198"/>
    </source>
</evidence>
<keyword evidence="9" id="KW-1185">Reference proteome</keyword>
<dbReference type="Proteomes" id="UP000662904">
    <property type="component" value="Chromosome"/>
</dbReference>
<evidence type="ECO:0000259" key="6">
    <source>
        <dbReference type="Pfam" id="PF01509"/>
    </source>
</evidence>
<dbReference type="Pfam" id="PF16198">
    <property type="entry name" value="TruB_C_2"/>
    <property type="match status" value="1"/>
</dbReference>
<dbReference type="GO" id="GO:1990481">
    <property type="term" value="P:mRNA pseudouridine synthesis"/>
    <property type="evidence" value="ECO:0007669"/>
    <property type="project" value="TreeGrafter"/>
</dbReference>
<accession>A0A8A0RQZ0</accession>
<sequence>MNGILNILKPPGMTSHDVVVYVRNKMNIKKVGHTGTLDPGAAGVLPLCIGNATKISQFLAKSYKSYRAELTLGISTDTHDNYGKVIYKNIVDVSEDQLIKTFKGFIGKIKQLPPMASAKKFKGKPLYKFAREGKTVPRKEVEVFIKEMKIRQIIYPNKVIFDVICSSGTYIRTLCNDIGNKLGCGGHMSFLIRTRVGNFSINDSLLLEEFEEMIEKGQLEEKLYSIDFPLKHLPRVIVPDKMINRVKNGNYINDFYFHEKFIEPKKELIRIYDSEDNFLALGRLENLNNKNILKPTRVLF</sequence>
<dbReference type="EMBL" id="CP059066">
    <property type="protein sequence ID" value="QSQ09939.1"/>
    <property type="molecule type" value="Genomic_DNA"/>
</dbReference>
<dbReference type="InterPro" id="IPR020103">
    <property type="entry name" value="PsdUridine_synth_cat_dom_sf"/>
</dbReference>
<organism evidence="8 9">
    <name type="scientific">Koleobacter methoxysyntrophicus</name>
    <dbReference type="NCBI Taxonomy" id="2751313"/>
    <lineage>
        <taxon>Bacteria</taxon>
        <taxon>Bacillati</taxon>
        <taxon>Bacillota</taxon>
        <taxon>Clostridia</taxon>
        <taxon>Koleobacterales</taxon>
        <taxon>Koleobacteraceae</taxon>
        <taxon>Koleobacter</taxon>
    </lineage>
</organism>
<dbReference type="NCBIfam" id="TIGR00431">
    <property type="entry name" value="TruB"/>
    <property type="match status" value="1"/>
</dbReference>
<gene>
    <name evidence="5 8" type="primary">truB</name>
    <name evidence="8" type="ORF">H0A61_02320</name>
</gene>
<keyword evidence="3 5" id="KW-0819">tRNA processing</keyword>
<protein>
    <recommendedName>
        <fullName evidence="5">tRNA pseudouridine synthase B</fullName>
        <ecNumber evidence="5">5.4.99.25</ecNumber>
    </recommendedName>
    <alternativeName>
        <fullName evidence="5">tRNA pseudouridine(55) synthase</fullName>
        <shortName evidence="5">Psi55 synthase</shortName>
    </alternativeName>
    <alternativeName>
        <fullName evidence="5">tRNA pseudouridylate synthase</fullName>
    </alternativeName>
    <alternativeName>
        <fullName evidence="5">tRNA-uridine isomerase</fullName>
    </alternativeName>
</protein>
<evidence type="ECO:0000256" key="2">
    <source>
        <dbReference type="ARBA" id="ARBA00005642"/>
    </source>
</evidence>
<dbReference type="KEGG" id="kme:H0A61_02320"/>
<dbReference type="InterPro" id="IPR032819">
    <property type="entry name" value="TruB_C"/>
</dbReference>
<dbReference type="Gene3D" id="2.30.130.10">
    <property type="entry name" value="PUA domain"/>
    <property type="match status" value="1"/>
</dbReference>
<evidence type="ECO:0000313" key="8">
    <source>
        <dbReference type="EMBL" id="QSQ09939.1"/>
    </source>
</evidence>
<dbReference type="GO" id="GO:0160148">
    <property type="term" value="F:tRNA pseudouridine(55) synthase activity"/>
    <property type="evidence" value="ECO:0007669"/>
    <property type="project" value="UniProtKB-EC"/>
</dbReference>
<dbReference type="EC" id="5.4.99.25" evidence="5"/>
<dbReference type="RefSeq" id="WP_206707270.1">
    <property type="nucleotide sequence ID" value="NZ_CP059066.1"/>
</dbReference>
<comment type="function">
    <text evidence="5">Responsible for synthesis of pseudouridine from uracil-55 in the psi GC loop of transfer RNAs.</text>
</comment>
<dbReference type="CDD" id="cd02573">
    <property type="entry name" value="PseudoU_synth_EcTruB"/>
    <property type="match status" value="1"/>
</dbReference>
<feature type="active site" description="Nucleophile" evidence="5">
    <location>
        <position position="38"/>
    </location>
</feature>
<name>A0A8A0RQZ0_9FIRM</name>
<evidence type="ECO:0000256" key="1">
    <source>
        <dbReference type="ARBA" id="ARBA00000385"/>
    </source>
</evidence>
<keyword evidence="4 5" id="KW-0413">Isomerase</keyword>
<dbReference type="AlphaFoldDB" id="A0A8A0RQZ0"/>
<reference evidence="8" key="1">
    <citation type="submission" date="2020-07" db="EMBL/GenBank/DDBJ databases">
        <title>Koleobacter methoxysyntrophicus gen. nov., sp. nov., a novel anaerobic bacterium isolated from deep subsurface oil field and proposal of Koleobacterales ord. nov. in the phylum Firmicutes.</title>
        <authorList>
            <person name="Sakamoto S."/>
            <person name="Tamaki H."/>
        </authorList>
    </citation>
    <scope>NUCLEOTIDE SEQUENCE</scope>
    <source>
        <strain evidence="8">NRmbB1</strain>
    </source>
</reference>
<dbReference type="SUPFAM" id="SSF55120">
    <property type="entry name" value="Pseudouridine synthase"/>
    <property type="match status" value="1"/>
</dbReference>
<evidence type="ECO:0000313" key="9">
    <source>
        <dbReference type="Proteomes" id="UP000662904"/>
    </source>
</evidence>
<dbReference type="PANTHER" id="PTHR13767:SF2">
    <property type="entry name" value="PSEUDOURIDYLATE SYNTHASE TRUB1"/>
    <property type="match status" value="1"/>
</dbReference>
<dbReference type="InterPro" id="IPR014780">
    <property type="entry name" value="tRNA_psdUridine_synth_TruB"/>
</dbReference>
<evidence type="ECO:0000256" key="3">
    <source>
        <dbReference type="ARBA" id="ARBA00022694"/>
    </source>
</evidence>
<dbReference type="GO" id="GO:0003723">
    <property type="term" value="F:RNA binding"/>
    <property type="evidence" value="ECO:0007669"/>
    <property type="project" value="InterPro"/>
</dbReference>
<feature type="domain" description="Pseudouridine synthase II N-terminal" evidence="6">
    <location>
        <begin position="23"/>
        <end position="171"/>
    </location>
</feature>
<dbReference type="Pfam" id="PF01509">
    <property type="entry name" value="TruB_N"/>
    <property type="match status" value="1"/>
</dbReference>
<dbReference type="InterPro" id="IPR002501">
    <property type="entry name" value="PsdUridine_synth_N"/>
</dbReference>
<dbReference type="GO" id="GO:0031119">
    <property type="term" value="P:tRNA pseudouridine synthesis"/>
    <property type="evidence" value="ECO:0007669"/>
    <property type="project" value="UniProtKB-UniRule"/>
</dbReference>
<comment type="catalytic activity">
    <reaction evidence="1 5">
        <text>uridine(55) in tRNA = pseudouridine(55) in tRNA</text>
        <dbReference type="Rhea" id="RHEA:42532"/>
        <dbReference type="Rhea" id="RHEA-COMP:10101"/>
        <dbReference type="Rhea" id="RHEA-COMP:10102"/>
        <dbReference type="ChEBI" id="CHEBI:65314"/>
        <dbReference type="ChEBI" id="CHEBI:65315"/>
        <dbReference type="EC" id="5.4.99.25"/>
    </reaction>
</comment>
<dbReference type="PANTHER" id="PTHR13767">
    <property type="entry name" value="TRNA-PSEUDOURIDINE SYNTHASE"/>
    <property type="match status" value="1"/>
</dbReference>